<proteinExistence type="predicted"/>
<evidence type="ECO:0000313" key="3">
    <source>
        <dbReference type="Proteomes" id="UP000601041"/>
    </source>
</evidence>
<accession>A0ABM8PLF4</accession>
<dbReference type="RefSeq" id="WP_142587790.1">
    <property type="nucleotide sequence ID" value="NZ_CABFWE030000005.1"/>
</dbReference>
<evidence type="ECO:0000313" key="2">
    <source>
        <dbReference type="EMBL" id="CAD7036412.1"/>
    </source>
</evidence>
<dbReference type="Proteomes" id="UP000601041">
    <property type="component" value="Unassembled WGS sequence"/>
</dbReference>
<protein>
    <recommendedName>
        <fullName evidence="4">DUF2635 domain-containing protein</fullName>
    </recommendedName>
</protein>
<gene>
    <name evidence="2" type="ORF">RHAB21_02521</name>
</gene>
<organism evidence="2 3">
    <name type="scientific">Pseudorhizobium halotolerans</name>
    <dbReference type="NCBI Taxonomy" id="1233081"/>
    <lineage>
        <taxon>Bacteria</taxon>
        <taxon>Pseudomonadati</taxon>
        <taxon>Pseudomonadota</taxon>
        <taxon>Alphaproteobacteria</taxon>
        <taxon>Hyphomicrobiales</taxon>
        <taxon>Rhizobiaceae</taxon>
        <taxon>Rhizobium/Agrobacterium group</taxon>
        <taxon>Pseudorhizobium</taxon>
    </lineage>
</organism>
<comment type="caution">
    <text evidence="2">The sequence shown here is derived from an EMBL/GenBank/DDBJ whole genome shotgun (WGS) entry which is preliminary data.</text>
</comment>
<sequence>MTNLYRPKQGLRIPLPGRQGEWPKDGRPVDFSSAYEARLVKDGDLVLIETDAEPEKTGGKSGGQR</sequence>
<keyword evidence="3" id="KW-1185">Reference proteome</keyword>
<evidence type="ECO:0008006" key="4">
    <source>
        <dbReference type="Google" id="ProtNLM"/>
    </source>
</evidence>
<evidence type="ECO:0000256" key="1">
    <source>
        <dbReference type="SAM" id="MobiDB-lite"/>
    </source>
</evidence>
<reference evidence="2 3" key="1">
    <citation type="submission" date="2020-11" db="EMBL/GenBank/DDBJ databases">
        <authorList>
            <person name="Lassalle F."/>
        </authorList>
    </citation>
    <scope>NUCLEOTIDE SEQUENCE [LARGE SCALE GENOMIC DNA]</scope>
    <source>
        <strain evidence="2 3">AB21</strain>
    </source>
</reference>
<name>A0ABM8PLF4_9HYPH</name>
<feature type="region of interest" description="Disordered" evidence="1">
    <location>
        <begin position="1"/>
        <end position="28"/>
    </location>
</feature>
<dbReference type="EMBL" id="CABFWE030000005">
    <property type="protein sequence ID" value="CAD7036412.1"/>
    <property type="molecule type" value="Genomic_DNA"/>
</dbReference>